<dbReference type="Gene3D" id="2.30.33.40">
    <property type="entry name" value="GroES chaperonin"/>
    <property type="match status" value="1"/>
</dbReference>
<organism evidence="2">
    <name type="scientific">uncultured Caudovirales phage</name>
    <dbReference type="NCBI Taxonomy" id="2100421"/>
    <lineage>
        <taxon>Viruses</taxon>
        <taxon>Duplodnaviria</taxon>
        <taxon>Heunggongvirae</taxon>
        <taxon>Uroviricota</taxon>
        <taxon>Caudoviricetes</taxon>
        <taxon>Peduoviridae</taxon>
        <taxon>Maltschvirus</taxon>
        <taxon>Maltschvirus maltsch</taxon>
    </lineage>
</organism>
<dbReference type="GO" id="GO:0006457">
    <property type="term" value="P:protein folding"/>
    <property type="evidence" value="ECO:0007669"/>
    <property type="project" value="InterPro"/>
</dbReference>
<dbReference type="InterPro" id="IPR037124">
    <property type="entry name" value="Chaperonin_GroES_sf"/>
</dbReference>
<gene>
    <name evidence="2" type="ORF">UFOVP190_377</name>
</gene>
<dbReference type="EMBL" id="LR798243">
    <property type="protein sequence ID" value="CAB5215056.1"/>
    <property type="molecule type" value="Genomic_DNA"/>
</dbReference>
<sequence>MFKPIKIETVKALKDHVLVSDMNFKERRLSSGIYLLNDDGRGAGIRPRWAEVYATGPEQKDVSSGQWILVAHGRWTRGVTIEDNSGEHTIRKVDPKDILLVSDSEPEGDDTLSDATQIDSKQRW</sequence>
<evidence type="ECO:0000313" key="2">
    <source>
        <dbReference type="EMBL" id="CAB5215056.1"/>
    </source>
</evidence>
<accession>A0A6J7WI24</accession>
<name>A0A6J7WI24_9CAUD</name>
<protein>
    <recommendedName>
        <fullName evidence="3">GroES chaperonin family</fullName>
    </recommendedName>
</protein>
<reference evidence="2" key="1">
    <citation type="submission" date="2020-05" db="EMBL/GenBank/DDBJ databases">
        <authorList>
            <person name="Chiriac C."/>
            <person name="Salcher M."/>
            <person name="Ghai R."/>
            <person name="Kavagutti S V."/>
        </authorList>
    </citation>
    <scope>NUCLEOTIDE SEQUENCE</scope>
</reference>
<evidence type="ECO:0008006" key="3">
    <source>
        <dbReference type="Google" id="ProtNLM"/>
    </source>
</evidence>
<evidence type="ECO:0000256" key="1">
    <source>
        <dbReference type="SAM" id="MobiDB-lite"/>
    </source>
</evidence>
<feature type="compositionally biased region" description="Polar residues" evidence="1">
    <location>
        <begin position="113"/>
        <end position="124"/>
    </location>
</feature>
<feature type="region of interest" description="Disordered" evidence="1">
    <location>
        <begin position="101"/>
        <end position="124"/>
    </location>
</feature>
<proteinExistence type="predicted"/>